<dbReference type="Proteomes" id="UP000184192">
    <property type="component" value="Unassembled WGS sequence"/>
</dbReference>
<protein>
    <submittedName>
        <fullName evidence="1">Uncharacterized protein</fullName>
    </submittedName>
</protein>
<dbReference type="EMBL" id="FQZN01000004">
    <property type="protein sequence ID" value="SHI59561.1"/>
    <property type="molecule type" value="Genomic_DNA"/>
</dbReference>
<dbReference type="AlphaFoldDB" id="A0A1M6CFE6"/>
<organism evidence="1 2">
    <name type="scientific">Bacteroides stercorirosoris</name>
    <dbReference type="NCBI Taxonomy" id="871324"/>
    <lineage>
        <taxon>Bacteria</taxon>
        <taxon>Pseudomonadati</taxon>
        <taxon>Bacteroidota</taxon>
        <taxon>Bacteroidia</taxon>
        <taxon>Bacteroidales</taxon>
        <taxon>Bacteroidaceae</taxon>
        <taxon>Bacteroides</taxon>
    </lineage>
</organism>
<evidence type="ECO:0000313" key="2">
    <source>
        <dbReference type="Proteomes" id="UP000184192"/>
    </source>
</evidence>
<evidence type="ECO:0000313" key="1">
    <source>
        <dbReference type="EMBL" id="SHI59561.1"/>
    </source>
</evidence>
<accession>A0A1M6CFE6</accession>
<keyword evidence="2" id="KW-1185">Reference proteome</keyword>
<gene>
    <name evidence="1" type="ORF">SAMN05444350_104111</name>
</gene>
<reference evidence="2" key="1">
    <citation type="submission" date="2016-11" db="EMBL/GenBank/DDBJ databases">
        <authorList>
            <person name="Varghese N."/>
            <person name="Submissions S."/>
        </authorList>
    </citation>
    <scope>NUCLEOTIDE SEQUENCE [LARGE SCALE GENOMIC DNA]</scope>
    <source>
        <strain evidence="2">DSM 26884</strain>
    </source>
</reference>
<proteinExistence type="predicted"/>
<sequence length="37" mass="4137">MGLSDNNLTLIQLSLLQKLVATSIFHITNNICIMFCL</sequence>
<name>A0A1M6CFE6_9BACE</name>